<dbReference type="Proteomes" id="UP001150581">
    <property type="component" value="Unassembled WGS sequence"/>
</dbReference>
<evidence type="ECO:0000313" key="2">
    <source>
        <dbReference type="Proteomes" id="UP001150581"/>
    </source>
</evidence>
<dbReference type="EMBL" id="JANBPG010000032">
    <property type="protein sequence ID" value="KAJ1901339.1"/>
    <property type="molecule type" value="Genomic_DNA"/>
</dbReference>
<comment type="caution">
    <text evidence="1">The sequence shown here is derived from an EMBL/GenBank/DDBJ whole genome shotgun (WGS) entry which is preliminary data.</text>
</comment>
<keyword evidence="1" id="KW-0808">Transferase</keyword>
<reference evidence="1" key="1">
    <citation type="submission" date="2022-07" db="EMBL/GenBank/DDBJ databases">
        <title>Phylogenomic reconstructions and comparative analyses of Kickxellomycotina fungi.</title>
        <authorList>
            <person name="Reynolds N.K."/>
            <person name="Stajich J.E."/>
            <person name="Barry K."/>
            <person name="Grigoriev I.V."/>
            <person name="Crous P."/>
            <person name="Smith M.E."/>
        </authorList>
    </citation>
    <scope>NUCLEOTIDE SEQUENCE</scope>
    <source>
        <strain evidence="1">Benny 63K</strain>
    </source>
</reference>
<evidence type="ECO:0000313" key="1">
    <source>
        <dbReference type="EMBL" id="KAJ1901339.1"/>
    </source>
</evidence>
<keyword evidence="1" id="KW-0328">Glycosyltransferase</keyword>
<dbReference type="EC" id="2.4.1.109" evidence="1"/>
<keyword evidence="2" id="KW-1185">Reference proteome</keyword>
<gene>
    <name evidence="1" type="primary">PMT2_1</name>
    <name evidence="1" type="ORF">LPJ66_000860</name>
</gene>
<protein>
    <submittedName>
        <fullName evidence="1">Protein O-mannosyltransferase 2</fullName>
        <ecNumber evidence="1">2.4.1.109</ecNumber>
    </submittedName>
</protein>
<sequence>MQRLSFRAIFQTSARRPKVFARIRRSQTILLSALTFISLLLRVHRIGQFDRVIWDETHFGNFANHYINRLFYLDVHPPLGKLLIALVYWTFGYQGGFDFASGHEYPETVPFVAARCVQAGLGAGLVPVTFWLCLSMRLPTAGAWLAAGFVAADNAVIGVSRMVVLDSMLMLANAVAVGAFVCLRNSGLAPGSRKWCFHMMALGLALSLVCR</sequence>
<name>A0ACC1IUU4_9FUNG</name>
<accession>A0ACC1IUU4</accession>
<proteinExistence type="predicted"/>
<organism evidence="1 2">
    <name type="scientific">Kickxella alabastrina</name>
    <dbReference type="NCBI Taxonomy" id="61397"/>
    <lineage>
        <taxon>Eukaryota</taxon>
        <taxon>Fungi</taxon>
        <taxon>Fungi incertae sedis</taxon>
        <taxon>Zoopagomycota</taxon>
        <taxon>Kickxellomycotina</taxon>
        <taxon>Kickxellomycetes</taxon>
        <taxon>Kickxellales</taxon>
        <taxon>Kickxellaceae</taxon>
        <taxon>Kickxella</taxon>
    </lineage>
</organism>